<evidence type="ECO:0000313" key="1">
    <source>
        <dbReference type="EMBL" id="KAA2238574.1"/>
    </source>
</evidence>
<dbReference type="AlphaFoldDB" id="A0A5B2VI17"/>
<protein>
    <submittedName>
        <fullName evidence="1">Uncharacterized protein</fullName>
    </submittedName>
</protein>
<dbReference type="Proteomes" id="UP000324611">
    <property type="component" value="Unassembled WGS sequence"/>
</dbReference>
<dbReference type="RefSeq" id="WP_149839753.1">
    <property type="nucleotide sequence ID" value="NZ_VUOC01000004.1"/>
</dbReference>
<dbReference type="EMBL" id="VUOC01000004">
    <property type="protein sequence ID" value="KAA2238574.1"/>
    <property type="molecule type" value="Genomic_DNA"/>
</dbReference>
<accession>A0A5B2VI17</accession>
<evidence type="ECO:0000313" key="2">
    <source>
        <dbReference type="Proteomes" id="UP000324611"/>
    </source>
</evidence>
<sequence length="142" mass="15282">MPSDVTIRKVKLTLQQTGLAVPFATEPLLTVGPPEEEPGNTYTLQLGLYVPDPAIPRLNFVDFSTVSSIDTEAGTLLAREATVEYVFDGTPATTFSFWTLEVEYTVNSNPAQAIFSHFTQVNPDGGLGETSRGTVTTVKRGG</sequence>
<reference evidence="1 2" key="1">
    <citation type="submission" date="2019-09" db="EMBL/GenBank/DDBJ databases">
        <title>Chitinophaga ginsengihumi sp. nov., isolated from soil of ginseng rhizosphere.</title>
        <authorList>
            <person name="Lee J."/>
        </authorList>
    </citation>
    <scope>NUCLEOTIDE SEQUENCE [LARGE SCALE GENOMIC DNA]</scope>
    <source>
        <strain evidence="1 2">BN140078</strain>
    </source>
</reference>
<comment type="caution">
    <text evidence="1">The sequence shown here is derived from an EMBL/GenBank/DDBJ whole genome shotgun (WGS) entry which is preliminary data.</text>
</comment>
<proteinExistence type="predicted"/>
<name>A0A5B2VI17_9BACT</name>
<keyword evidence="2" id="KW-1185">Reference proteome</keyword>
<organism evidence="1 2">
    <name type="scientific">Chitinophaga agrisoli</name>
    <dbReference type="NCBI Taxonomy" id="2607653"/>
    <lineage>
        <taxon>Bacteria</taxon>
        <taxon>Pseudomonadati</taxon>
        <taxon>Bacteroidota</taxon>
        <taxon>Chitinophagia</taxon>
        <taxon>Chitinophagales</taxon>
        <taxon>Chitinophagaceae</taxon>
        <taxon>Chitinophaga</taxon>
    </lineage>
</organism>
<gene>
    <name evidence="1" type="ORF">F0L74_20330</name>
</gene>
<reference evidence="1 2" key="2">
    <citation type="submission" date="2019-09" db="EMBL/GenBank/DDBJ databases">
        <authorList>
            <person name="Jin C."/>
        </authorList>
    </citation>
    <scope>NUCLEOTIDE SEQUENCE [LARGE SCALE GENOMIC DNA]</scope>
    <source>
        <strain evidence="1 2">BN140078</strain>
    </source>
</reference>